<evidence type="ECO:0000256" key="16">
    <source>
        <dbReference type="ARBA" id="ARBA00023209"/>
    </source>
</evidence>
<organism evidence="20 21">
    <name type="scientific">Verticiella sediminum</name>
    <dbReference type="NCBI Taxonomy" id="1247510"/>
    <lineage>
        <taxon>Bacteria</taxon>
        <taxon>Pseudomonadati</taxon>
        <taxon>Pseudomonadota</taxon>
        <taxon>Betaproteobacteria</taxon>
        <taxon>Burkholderiales</taxon>
        <taxon>Alcaligenaceae</taxon>
        <taxon>Verticiella</taxon>
    </lineage>
</organism>
<dbReference type="PANTHER" id="PTHR46382:SF1">
    <property type="entry name" value="PHOSPHATIDATE CYTIDYLYLTRANSFERASE"/>
    <property type="match status" value="1"/>
</dbReference>
<dbReference type="GO" id="GO:0016024">
    <property type="term" value="P:CDP-diacylglycerol biosynthetic process"/>
    <property type="evidence" value="ECO:0007669"/>
    <property type="project" value="UniProtKB-UniPathway"/>
</dbReference>
<evidence type="ECO:0000256" key="3">
    <source>
        <dbReference type="ARBA" id="ARBA00005119"/>
    </source>
</evidence>
<feature type="transmembrane region" description="Helical" evidence="19">
    <location>
        <begin position="227"/>
        <end position="246"/>
    </location>
</feature>
<comment type="pathway">
    <text evidence="4">Lipid metabolism.</text>
</comment>
<evidence type="ECO:0000256" key="4">
    <source>
        <dbReference type="ARBA" id="ARBA00005189"/>
    </source>
</evidence>
<comment type="subcellular location">
    <subcellularLocation>
        <location evidence="2">Cell membrane</location>
        <topology evidence="2">Multi-pass membrane protein</topology>
    </subcellularLocation>
</comment>
<keyword evidence="12 18" id="KW-0548">Nucleotidyltransferase</keyword>
<keyword evidence="10 18" id="KW-0808">Transferase</keyword>
<evidence type="ECO:0000256" key="7">
    <source>
        <dbReference type="ARBA" id="ARBA00019373"/>
    </source>
</evidence>
<keyword evidence="11 18" id="KW-0812">Transmembrane</keyword>
<evidence type="ECO:0000256" key="14">
    <source>
        <dbReference type="ARBA" id="ARBA00023098"/>
    </source>
</evidence>
<keyword evidence="16" id="KW-0594">Phospholipid biosynthesis</keyword>
<evidence type="ECO:0000256" key="10">
    <source>
        <dbReference type="ARBA" id="ARBA00022679"/>
    </source>
</evidence>
<feature type="transmembrane region" description="Helical" evidence="19">
    <location>
        <begin position="159"/>
        <end position="182"/>
    </location>
</feature>
<keyword evidence="9" id="KW-0444">Lipid biosynthesis</keyword>
<dbReference type="Proteomes" id="UP000318405">
    <property type="component" value="Unassembled WGS sequence"/>
</dbReference>
<dbReference type="EC" id="2.7.7.41" evidence="6 18"/>
<evidence type="ECO:0000313" key="21">
    <source>
        <dbReference type="Proteomes" id="UP000318405"/>
    </source>
</evidence>
<feature type="transmembrane region" description="Helical" evidence="19">
    <location>
        <begin position="75"/>
        <end position="94"/>
    </location>
</feature>
<comment type="similarity">
    <text evidence="5 18">Belongs to the CDS family.</text>
</comment>
<dbReference type="EMBL" id="VLTJ01000039">
    <property type="protein sequence ID" value="TSH90326.1"/>
    <property type="molecule type" value="Genomic_DNA"/>
</dbReference>
<sequence length="328" mass="34482">MLRQRVITAAVLLVILVAVLAAPGPIPFAVLLAVFAVLAMIEWWRLTLARAAVPGGAPAASWRELLLLGDTGARLVLRIVATLFGCWLFVRLLLDYSVLAAPLGALILDSAGSAVLGFGTPGWVEMMQRITAVAWLWALFGWLAVSVYLFFARVERAPFSVLLSAFGLLAVPAACTALLVAYGRGVPYLLSLLAVVWAADIGAYFVGRRVGGRKLAPAISPGKTLSGAIGGMVCAIAWVLASAALAQPTPTGYSLFGADLVARWSWPGAALFGAVLAWVSIAGDLFESLLKRRAGRKDSSQLLPGHGGVFDRIDAVLPTAPLAMLLVL</sequence>
<reference evidence="20 21" key="1">
    <citation type="submission" date="2019-07" db="EMBL/GenBank/DDBJ databases">
        <title>Qingshengfaniella alkalisoli gen. nov., sp. nov., isolated from saline soil.</title>
        <authorList>
            <person name="Xu L."/>
            <person name="Huang X.-X."/>
            <person name="Sun J.-Q."/>
        </authorList>
    </citation>
    <scope>NUCLEOTIDE SEQUENCE [LARGE SCALE GENOMIC DNA]</scope>
    <source>
        <strain evidence="20 21">DSM 27279</strain>
    </source>
</reference>
<feature type="transmembrane region" description="Helical" evidence="19">
    <location>
        <begin position="106"/>
        <end position="124"/>
    </location>
</feature>
<keyword evidence="17" id="KW-1208">Phospholipid metabolism</keyword>
<evidence type="ECO:0000256" key="9">
    <source>
        <dbReference type="ARBA" id="ARBA00022516"/>
    </source>
</evidence>
<keyword evidence="13 19" id="KW-1133">Transmembrane helix</keyword>
<comment type="catalytic activity">
    <reaction evidence="1 18">
        <text>a 1,2-diacyl-sn-glycero-3-phosphate + CTP + H(+) = a CDP-1,2-diacyl-sn-glycerol + diphosphate</text>
        <dbReference type="Rhea" id="RHEA:16229"/>
        <dbReference type="ChEBI" id="CHEBI:15378"/>
        <dbReference type="ChEBI" id="CHEBI:33019"/>
        <dbReference type="ChEBI" id="CHEBI:37563"/>
        <dbReference type="ChEBI" id="CHEBI:58332"/>
        <dbReference type="ChEBI" id="CHEBI:58608"/>
        <dbReference type="EC" id="2.7.7.41"/>
    </reaction>
</comment>
<feature type="transmembrane region" description="Helical" evidence="19">
    <location>
        <begin position="188"/>
        <end position="206"/>
    </location>
</feature>
<feature type="transmembrane region" description="Helical" evidence="19">
    <location>
        <begin position="266"/>
        <end position="286"/>
    </location>
</feature>
<evidence type="ECO:0000256" key="2">
    <source>
        <dbReference type="ARBA" id="ARBA00004651"/>
    </source>
</evidence>
<evidence type="ECO:0000256" key="15">
    <source>
        <dbReference type="ARBA" id="ARBA00023136"/>
    </source>
</evidence>
<keyword evidence="8" id="KW-1003">Cell membrane</keyword>
<protein>
    <recommendedName>
        <fullName evidence="7 18">Phosphatidate cytidylyltransferase</fullName>
        <ecNumber evidence="6 18">2.7.7.41</ecNumber>
    </recommendedName>
</protein>
<evidence type="ECO:0000256" key="17">
    <source>
        <dbReference type="ARBA" id="ARBA00023264"/>
    </source>
</evidence>
<gene>
    <name evidence="20" type="ORF">FOZ76_21100</name>
</gene>
<proteinExistence type="inferred from homology"/>
<evidence type="ECO:0000256" key="13">
    <source>
        <dbReference type="ARBA" id="ARBA00022989"/>
    </source>
</evidence>
<evidence type="ECO:0000256" key="5">
    <source>
        <dbReference type="ARBA" id="ARBA00010185"/>
    </source>
</evidence>
<keyword evidence="14" id="KW-0443">Lipid metabolism</keyword>
<dbReference type="AlphaFoldDB" id="A0A556ABQ0"/>
<keyword evidence="21" id="KW-1185">Reference proteome</keyword>
<dbReference type="GO" id="GO:0005886">
    <property type="term" value="C:plasma membrane"/>
    <property type="evidence" value="ECO:0007669"/>
    <property type="project" value="UniProtKB-SubCell"/>
</dbReference>
<evidence type="ECO:0000256" key="1">
    <source>
        <dbReference type="ARBA" id="ARBA00001698"/>
    </source>
</evidence>
<accession>A0A556ABQ0</accession>
<comment type="pathway">
    <text evidence="3 18">Phospholipid metabolism; CDP-diacylglycerol biosynthesis; CDP-diacylglycerol from sn-glycerol 3-phosphate: step 3/3.</text>
</comment>
<evidence type="ECO:0000313" key="20">
    <source>
        <dbReference type="EMBL" id="TSH90326.1"/>
    </source>
</evidence>
<evidence type="ECO:0000256" key="18">
    <source>
        <dbReference type="RuleBase" id="RU003938"/>
    </source>
</evidence>
<dbReference type="UniPathway" id="UPA00557">
    <property type="reaction ID" value="UER00614"/>
</dbReference>
<dbReference type="PROSITE" id="PS01315">
    <property type="entry name" value="CDS"/>
    <property type="match status" value="1"/>
</dbReference>
<dbReference type="PANTHER" id="PTHR46382">
    <property type="entry name" value="PHOSPHATIDATE CYTIDYLYLTRANSFERASE"/>
    <property type="match status" value="1"/>
</dbReference>
<feature type="transmembrane region" description="Helical" evidence="19">
    <location>
        <begin position="130"/>
        <end position="152"/>
    </location>
</feature>
<dbReference type="Pfam" id="PF01148">
    <property type="entry name" value="CTP_transf_1"/>
    <property type="match status" value="1"/>
</dbReference>
<evidence type="ECO:0000256" key="11">
    <source>
        <dbReference type="ARBA" id="ARBA00022692"/>
    </source>
</evidence>
<keyword evidence="15 19" id="KW-0472">Membrane</keyword>
<evidence type="ECO:0000256" key="6">
    <source>
        <dbReference type="ARBA" id="ARBA00012487"/>
    </source>
</evidence>
<evidence type="ECO:0000256" key="8">
    <source>
        <dbReference type="ARBA" id="ARBA00022475"/>
    </source>
</evidence>
<comment type="caution">
    <text evidence="20">The sequence shown here is derived from an EMBL/GenBank/DDBJ whole genome shotgun (WGS) entry which is preliminary data.</text>
</comment>
<evidence type="ECO:0000256" key="19">
    <source>
        <dbReference type="SAM" id="Phobius"/>
    </source>
</evidence>
<dbReference type="InterPro" id="IPR000374">
    <property type="entry name" value="PC_trans"/>
</dbReference>
<name>A0A556ABQ0_9BURK</name>
<evidence type="ECO:0000256" key="12">
    <source>
        <dbReference type="ARBA" id="ARBA00022695"/>
    </source>
</evidence>
<dbReference type="GO" id="GO:0004605">
    <property type="term" value="F:phosphatidate cytidylyltransferase activity"/>
    <property type="evidence" value="ECO:0007669"/>
    <property type="project" value="UniProtKB-EC"/>
</dbReference>
<dbReference type="OrthoDB" id="9799199at2"/>